<evidence type="ECO:0000313" key="2">
    <source>
        <dbReference type="EMBL" id="GGO60981.1"/>
    </source>
</evidence>
<accession>A0ABQ2MXL7</accession>
<name>A0ABQ2MXL7_9MICO</name>
<evidence type="ECO:0000313" key="3">
    <source>
        <dbReference type="Proteomes" id="UP000638043"/>
    </source>
</evidence>
<sequence>MDIVTPSPPLSRCQNWSSGRDEFAKIDPLPGAHDARKAVAAAMPPSARNCRREAENGGEDMGHSLVTIEQKSPDYIDVTAGADSSSQAGRGRARGDC</sequence>
<reference evidence="3" key="1">
    <citation type="journal article" date="2019" name="Int. J. Syst. Evol. Microbiol.">
        <title>The Global Catalogue of Microorganisms (GCM) 10K type strain sequencing project: providing services to taxonomists for standard genome sequencing and annotation.</title>
        <authorList>
            <consortium name="The Broad Institute Genomics Platform"/>
            <consortium name="The Broad Institute Genome Sequencing Center for Infectious Disease"/>
            <person name="Wu L."/>
            <person name="Ma J."/>
        </authorList>
    </citation>
    <scope>NUCLEOTIDE SEQUENCE [LARGE SCALE GENOMIC DNA]</scope>
    <source>
        <strain evidence="3">CGMCC 4.7181</strain>
    </source>
</reference>
<dbReference type="Proteomes" id="UP000638043">
    <property type="component" value="Unassembled WGS sequence"/>
</dbReference>
<feature type="region of interest" description="Disordered" evidence="1">
    <location>
        <begin position="78"/>
        <end position="97"/>
    </location>
</feature>
<gene>
    <name evidence="2" type="ORF">GCM10010910_07700</name>
</gene>
<proteinExistence type="predicted"/>
<feature type="region of interest" description="Disordered" evidence="1">
    <location>
        <begin position="35"/>
        <end position="62"/>
    </location>
</feature>
<organism evidence="2 3">
    <name type="scientific">Microbacterium nanhaiense</name>
    <dbReference type="NCBI Taxonomy" id="1301026"/>
    <lineage>
        <taxon>Bacteria</taxon>
        <taxon>Bacillati</taxon>
        <taxon>Actinomycetota</taxon>
        <taxon>Actinomycetes</taxon>
        <taxon>Micrococcales</taxon>
        <taxon>Microbacteriaceae</taxon>
        <taxon>Microbacterium</taxon>
    </lineage>
</organism>
<protein>
    <submittedName>
        <fullName evidence="2">Uncharacterized protein</fullName>
    </submittedName>
</protein>
<evidence type="ECO:0000256" key="1">
    <source>
        <dbReference type="SAM" id="MobiDB-lite"/>
    </source>
</evidence>
<dbReference type="EMBL" id="BMMQ01000002">
    <property type="protein sequence ID" value="GGO60981.1"/>
    <property type="molecule type" value="Genomic_DNA"/>
</dbReference>
<comment type="caution">
    <text evidence="2">The sequence shown here is derived from an EMBL/GenBank/DDBJ whole genome shotgun (WGS) entry which is preliminary data.</text>
</comment>
<keyword evidence="3" id="KW-1185">Reference proteome</keyword>